<dbReference type="OrthoDB" id="733813at2"/>
<accession>A0A2H3NT16</accession>
<comment type="caution">
    <text evidence="1">The sequence shown here is derived from an EMBL/GenBank/DDBJ whole genome shotgun (WGS) entry which is preliminary data.</text>
</comment>
<keyword evidence="2" id="KW-1185">Reference proteome</keyword>
<dbReference type="EMBL" id="PDEP01000001">
    <property type="protein sequence ID" value="PEN09366.1"/>
    <property type="molecule type" value="Genomic_DNA"/>
</dbReference>
<evidence type="ECO:0000313" key="1">
    <source>
        <dbReference type="EMBL" id="PEN09366.1"/>
    </source>
</evidence>
<evidence type="ECO:0000313" key="2">
    <source>
        <dbReference type="Proteomes" id="UP000221024"/>
    </source>
</evidence>
<dbReference type="AlphaFoldDB" id="A0A2H3NT16"/>
<protein>
    <recommendedName>
        <fullName evidence="3">Haem-binding uptake Tiki superfamily ChaN domain-containing protein</fullName>
    </recommendedName>
</protein>
<proteinExistence type="predicted"/>
<reference evidence="1 2" key="1">
    <citation type="submission" date="2017-10" db="EMBL/GenBank/DDBJ databases">
        <title>Draft genome of Longimonas halophila.</title>
        <authorList>
            <person name="Goh K.M."/>
            <person name="Shamsir M.S."/>
            <person name="Lim S.W."/>
        </authorList>
    </citation>
    <scope>NUCLEOTIDE SEQUENCE [LARGE SCALE GENOMIC DNA]</scope>
    <source>
        <strain evidence="1 2">KCTC 42399</strain>
    </source>
</reference>
<sequence length="291" mass="32237">MLVLLLLPEQVVAQPEAETDSLRLEEALQTHRYPVHLNDGMLRGKGGHMLRTRAAEATVTVLGESHGTKDIPALMSALLTDLQAQDEVDYLALETSPWTTARIADSLQKGQAAYTRLVEAYPEAIPFYNLQAERDLIAEFVSQSERAHPLWGLDQIFAFAGPLAFDRLETLAPSPQARRSIDTIRAAGVEKKADDPRLQNLPPSVPVPITVYPPATFDTLRTQFADQPEAMALLNELSTSTEIYRLNDTENYQSNQIRAQYLQANLRQHVEQATAADSAQLAIKIGGRHAF</sequence>
<name>A0A2H3NT16_9BACT</name>
<gene>
    <name evidence="1" type="ORF">CRI93_01155</name>
</gene>
<dbReference type="Proteomes" id="UP000221024">
    <property type="component" value="Unassembled WGS sequence"/>
</dbReference>
<evidence type="ECO:0008006" key="3">
    <source>
        <dbReference type="Google" id="ProtNLM"/>
    </source>
</evidence>
<organism evidence="1 2">
    <name type="scientific">Longimonas halophila</name>
    <dbReference type="NCBI Taxonomy" id="1469170"/>
    <lineage>
        <taxon>Bacteria</taxon>
        <taxon>Pseudomonadati</taxon>
        <taxon>Rhodothermota</taxon>
        <taxon>Rhodothermia</taxon>
        <taxon>Rhodothermales</taxon>
        <taxon>Salisaetaceae</taxon>
        <taxon>Longimonas</taxon>
    </lineage>
</organism>
<dbReference type="RefSeq" id="WP_141491509.1">
    <property type="nucleotide sequence ID" value="NZ_PDEP01000001.1"/>
</dbReference>